<dbReference type="InterPro" id="IPR042426">
    <property type="entry name" value="CDPF1"/>
</dbReference>
<evidence type="ECO:0000259" key="3">
    <source>
        <dbReference type="Pfam" id="PF10170"/>
    </source>
</evidence>
<reference evidence="4" key="1">
    <citation type="submission" date="2015-07" db="EMBL/GenBank/DDBJ databases">
        <title>MeaNS - Measles Nucleotide Surveillance Program.</title>
        <authorList>
            <person name="Tran T."/>
            <person name="Druce J."/>
        </authorList>
    </citation>
    <scope>NUCLEOTIDE SEQUENCE</scope>
    <source>
        <strain evidence="4">UCB-OBI-ISO-001</strain>
        <tissue evidence="4">Gonad</tissue>
    </source>
</reference>
<dbReference type="STRING" id="37653.A0A0L8HTY8"/>
<evidence type="ECO:0000256" key="1">
    <source>
        <dbReference type="ARBA" id="ARBA00007917"/>
    </source>
</evidence>
<evidence type="ECO:0000313" key="4">
    <source>
        <dbReference type="EMBL" id="KOF92688.1"/>
    </source>
</evidence>
<dbReference type="PANTHER" id="PTHR31849:SF1">
    <property type="entry name" value="CYSTEINE-RICH DPF MOTIF DOMAIN-CONTAINING PROTEIN 1"/>
    <property type="match status" value="1"/>
</dbReference>
<dbReference type="Pfam" id="PF10170">
    <property type="entry name" value="C6_DPF"/>
    <property type="match status" value="1"/>
</dbReference>
<dbReference type="AlphaFoldDB" id="A0A0L8HTY8"/>
<name>A0A0L8HTY8_OCTBM</name>
<accession>A0A0L8HTY8</accession>
<proteinExistence type="inferred from homology"/>
<dbReference type="PANTHER" id="PTHR31849">
    <property type="entry name" value="CYSTEINE-RICH PDF MOTIF DOMAIN-CONTAINING PROTEIN 1"/>
    <property type="match status" value="1"/>
</dbReference>
<protein>
    <recommendedName>
        <fullName evidence="2">Cysteine-rich DPF motif domain-containing protein 1</fullName>
    </recommendedName>
</protein>
<feature type="domain" description="Cysteine-rich DPF motif" evidence="3">
    <location>
        <begin position="13"/>
        <end position="107"/>
    </location>
</feature>
<dbReference type="PRINTS" id="PR01995">
    <property type="entry name" value="UPF0595"/>
</dbReference>
<comment type="similarity">
    <text evidence="1">Belongs to the CDPF1 family.</text>
</comment>
<dbReference type="InterPro" id="IPR018785">
    <property type="entry name" value="CDPF1_dom"/>
</dbReference>
<evidence type="ECO:0000256" key="2">
    <source>
        <dbReference type="ARBA" id="ARBA00014801"/>
    </source>
</evidence>
<sequence>MDESNSDKSTKKFVCEVCNFSANYQYVGDKPPKCKSVTLKEKMYIMNNPFSSNEENSFIALGSHCIYCNIAVCADSKCSFYYNGRFCLNCCSTYISEFPIEVQQEIRKKMNS</sequence>
<gene>
    <name evidence="4" type="ORF">OCBIM_22006084mg</name>
</gene>
<organism evidence="4">
    <name type="scientific">Octopus bimaculoides</name>
    <name type="common">California two-spotted octopus</name>
    <dbReference type="NCBI Taxonomy" id="37653"/>
    <lineage>
        <taxon>Eukaryota</taxon>
        <taxon>Metazoa</taxon>
        <taxon>Spiralia</taxon>
        <taxon>Lophotrochozoa</taxon>
        <taxon>Mollusca</taxon>
        <taxon>Cephalopoda</taxon>
        <taxon>Coleoidea</taxon>
        <taxon>Octopodiformes</taxon>
        <taxon>Octopoda</taxon>
        <taxon>Incirrata</taxon>
        <taxon>Octopodidae</taxon>
        <taxon>Octopus</taxon>
    </lineage>
</organism>
<dbReference type="EMBL" id="KQ417294">
    <property type="protein sequence ID" value="KOF92688.1"/>
    <property type="molecule type" value="Genomic_DNA"/>
</dbReference>